<dbReference type="OMA" id="DWGGRGM"/>
<keyword evidence="8" id="KW-1185">Reference proteome</keyword>
<dbReference type="Proteomes" id="UP000494163">
    <property type="component" value="Chromosome 3R"/>
</dbReference>
<name>A0A0M4EG98_DROBS</name>
<dbReference type="PANTHER" id="PTHR12651:SF1">
    <property type="entry name" value="26S PROTEASOME NON-ATPASE REGULATORY SUBUNIT 9"/>
    <property type="match status" value="1"/>
</dbReference>
<protein>
    <recommendedName>
        <fullName evidence="2">26S proteasome non-ATPase regulatory subunit 9</fullName>
    </recommendedName>
    <alternativeName>
        <fullName evidence="4">26S proteasome regulatory subunit p27</fullName>
    </alternativeName>
</protein>
<evidence type="ECO:0000256" key="4">
    <source>
        <dbReference type="ARBA" id="ARBA00030007"/>
    </source>
</evidence>
<dbReference type="Pfam" id="PF18265">
    <property type="entry name" value="Nas2_N"/>
    <property type="match status" value="1"/>
</dbReference>
<evidence type="ECO:0000256" key="3">
    <source>
        <dbReference type="ARBA" id="ARBA00023186"/>
    </source>
</evidence>
<evidence type="ECO:0000313" key="8">
    <source>
        <dbReference type="Proteomes" id="UP000494163"/>
    </source>
</evidence>
<dbReference type="SUPFAM" id="SSF50156">
    <property type="entry name" value="PDZ domain-like"/>
    <property type="match status" value="1"/>
</dbReference>
<evidence type="ECO:0000256" key="5">
    <source>
        <dbReference type="SAM" id="Coils"/>
    </source>
</evidence>
<dbReference type="InterPro" id="IPR001478">
    <property type="entry name" value="PDZ"/>
</dbReference>
<comment type="similarity">
    <text evidence="1">Belongs to the proteasome subunit p27 family.</text>
</comment>
<dbReference type="InterPro" id="IPR041489">
    <property type="entry name" value="PDZ_6"/>
</dbReference>
<evidence type="ECO:0000259" key="6">
    <source>
        <dbReference type="SMART" id="SM00228"/>
    </source>
</evidence>
<dbReference type="AlphaFoldDB" id="A0A0M4EG98"/>
<dbReference type="GO" id="GO:0005634">
    <property type="term" value="C:nucleus"/>
    <property type="evidence" value="ECO:0007669"/>
    <property type="project" value="TreeGrafter"/>
</dbReference>
<accession>A0A0M4EG98</accession>
<gene>
    <name evidence="7" type="ORF">Dbus_chr3Rg2104</name>
</gene>
<dbReference type="PANTHER" id="PTHR12651">
    <property type="entry name" value="26S PROTEASOME NON-ATPASE REGULATORY SUBUNIT 9"/>
    <property type="match status" value="1"/>
</dbReference>
<dbReference type="OrthoDB" id="72325at2759"/>
<feature type="coiled-coil region" evidence="5">
    <location>
        <begin position="60"/>
        <end position="87"/>
    </location>
</feature>
<dbReference type="GO" id="GO:0070682">
    <property type="term" value="P:proteasome regulatory particle assembly"/>
    <property type="evidence" value="ECO:0007669"/>
    <property type="project" value="InterPro"/>
</dbReference>
<reference evidence="7 8" key="1">
    <citation type="submission" date="2015-08" db="EMBL/GenBank/DDBJ databases">
        <title>Ancestral chromatin configuration constrains chromatin evolution on differentiating sex chromosomes in Drosophila.</title>
        <authorList>
            <person name="Zhou Q."/>
            <person name="Bachtrog D."/>
        </authorList>
    </citation>
    <scope>NUCLEOTIDE SEQUENCE [LARGE SCALE GENOMIC DNA]</scope>
    <source>
        <tissue evidence="7">Whole larvae</tissue>
    </source>
</reference>
<dbReference type="Pfam" id="PF17820">
    <property type="entry name" value="PDZ_6"/>
    <property type="match status" value="1"/>
</dbReference>
<evidence type="ECO:0000256" key="2">
    <source>
        <dbReference type="ARBA" id="ARBA00014937"/>
    </source>
</evidence>
<sequence>MAAENTTKKRLEILMAAKKQLEDQISKNGQILATNDNVGMSGPLIDAEGYPRNDIDVYQVRQARQNIICLQNDHKKLMDQIQTMLNQYHAEVSTTDPELVNRASALELNSEREPGGAMITEPPLTRVIVIVNLVSPNSPAEEAGLRVGDKIMRFGSINGNNFQNNLAQIGEVVRHMQNQNVQLKVKRQEQLIDLILVPKTWTGRGLLGCNIVLPPEPMDF</sequence>
<dbReference type="InterPro" id="IPR040815">
    <property type="entry name" value="Nas2_N"/>
</dbReference>
<dbReference type="EMBL" id="CP012526">
    <property type="protein sequence ID" value="ALC47354.1"/>
    <property type="molecule type" value="Genomic_DNA"/>
</dbReference>
<feature type="domain" description="PDZ" evidence="6">
    <location>
        <begin position="113"/>
        <end position="189"/>
    </location>
</feature>
<evidence type="ECO:0000313" key="7">
    <source>
        <dbReference type="EMBL" id="ALC47354.1"/>
    </source>
</evidence>
<keyword evidence="5" id="KW-0175">Coiled coil</keyword>
<evidence type="ECO:0000256" key="1">
    <source>
        <dbReference type="ARBA" id="ARBA00005256"/>
    </source>
</evidence>
<dbReference type="STRING" id="30019.A0A0M4EG98"/>
<dbReference type="SMART" id="SM00228">
    <property type="entry name" value="PDZ"/>
    <property type="match status" value="1"/>
</dbReference>
<dbReference type="SMR" id="A0A0M4EG98"/>
<proteinExistence type="inferred from homology"/>
<dbReference type="InterPro" id="IPR035269">
    <property type="entry name" value="PSMD9"/>
</dbReference>
<organism evidence="7 8">
    <name type="scientific">Drosophila busckii</name>
    <name type="common">Fruit fly</name>
    <dbReference type="NCBI Taxonomy" id="30019"/>
    <lineage>
        <taxon>Eukaryota</taxon>
        <taxon>Metazoa</taxon>
        <taxon>Ecdysozoa</taxon>
        <taxon>Arthropoda</taxon>
        <taxon>Hexapoda</taxon>
        <taxon>Insecta</taxon>
        <taxon>Pterygota</taxon>
        <taxon>Neoptera</taxon>
        <taxon>Endopterygota</taxon>
        <taxon>Diptera</taxon>
        <taxon>Brachycera</taxon>
        <taxon>Muscomorpha</taxon>
        <taxon>Ephydroidea</taxon>
        <taxon>Drosophilidae</taxon>
        <taxon>Drosophila</taxon>
    </lineage>
</organism>
<dbReference type="Gene3D" id="2.30.42.10">
    <property type="match status" value="1"/>
</dbReference>
<dbReference type="FunFam" id="2.30.42.10:FF:000107">
    <property type="entry name" value="26S proteasome non-ATPase regulatory subunit 9"/>
    <property type="match status" value="1"/>
</dbReference>
<dbReference type="InterPro" id="IPR036034">
    <property type="entry name" value="PDZ_sf"/>
</dbReference>
<keyword evidence="3" id="KW-0143">Chaperone</keyword>
<dbReference type="GO" id="GO:0005737">
    <property type="term" value="C:cytoplasm"/>
    <property type="evidence" value="ECO:0007669"/>
    <property type="project" value="TreeGrafter"/>
</dbReference>
<dbReference type="Gene3D" id="6.10.140.1710">
    <property type="match status" value="1"/>
</dbReference>